<evidence type="ECO:0000256" key="8">
    <source>
        <dbReference type="SAM" id="Phobius"/>
    </source>
</evidence>
<evidence type="ECO:0000259" key="9">
    <source>
        <dbReference type="Pfam" id="PF00482"/>
    </source>
</evidence>
<proteinExistence type="predicted"/>
<evidence type="ECO:0000256" key="7">
    <source>
        <dbReference type="SAM" id="MobiDB-lite"/>
    </source>
</evidence>
<dbReference type="PANTHER" id="PTHR35402">
    <property type="entry name" value="INTEGRAL MEMBRANE PROTEIN-RELATED"/>
    <property type="match status" value="1"/>
</dbReference>
<feature type="domain" description="Type II secretion system protein GspF" evidence="9">
    <location>
        <begin position="178"/>
        <end position="304"/>
    </location>
</feature>
<dbReference type="STRING" id="767519.SAMN05216559_3021"/>
<dbReference type="GO" id="GO:0005886">
    <property type="term" value="C:plasma membrane"/>
    <property type="evidence" value="ECO:0007669"/>
    <property type="project" value="UniProtKB-SubCell"/>
</dbReference>
<evidence type="ECO:0000256" key="1">
    <source>
        <dbReference type="ARBA" id="ARBA00004651"/>
    </source>
</evidence>
<keyword evidence="12" id="KW-1185">Reference proteome</keyword>
<feature type="transmembrane region" description="Helical" evidence="8">
    <location>
        <begin position="648"/>
        <end position="672"/>
    </location>
</feature>
<feature type="transmembrane region" description="Helical" evidence="8">
    <location>
        <begin position="6"/>
        <end position="26"/>
    </location>
</feature>
<evidence type="ECO:0000256" key="3">
    <source>
        <dbReference type="ARBA" id="ARBA00022692"/>
    </source>
</evidence>
<keyword evidence="3 8" id="KW-0812">Transmembrane</keyword>
<feature type="domain" description="Type II secretion system protein GspF" evidence="9">
    <location>
        <begin position="484"/>
        <end position="608"/>
    </location>
</feature>
<evidence type="ECO:0000313" key="11">
    <source>
        <dbReference type="EMBL" id="SFS06352.1"/>
    </source>
</evidence>
<feature type="transmembrane region" description="Helical" evidence="8">
    <location>
        <begin position="411"/>
        <end position="431"/>
    </location>
</feature>
<keyword evidence="4 8" id="KW-1133">Transmembrane helix</keyword>
<dbReference type="PANTHER" id="PTHR35402:SF1">
    <property type="entry name" value="TYPE II SECRETION SYSTEM PROTEIN GSPF DOMAIN-CONTAINING PROTEIN"/>
    <property type="match status" value="1"/>
</dbReference>
<feature type="transmembrane region" description="Helical" evidence="8">
    <location>
        <begin position="131"/>
        <end position="152"/>
    </location>
</feature>
<evidence type="ECO:0000256" key="4">
    <source>
        <dbReference type="ARBA" id="ARBA00022989"/>
    </source>
</evidence>
<dbReference type="InterPro" id="IPR056569">
    <property type="entry name" value="ArlJ-like"/>
</dbReference>
<evidence type="ECO:0000259" key="10">
    <source>
        <dbReference type="Pfam" id="PF23951"/>
    </source>
</evidence>
<keyword evidence="11" id="KW-0966">Cell projection</keyword>
<feature type="transmembrane region" description="Helical" evidence="8">
    <location>
        <begin position="451"/>
        <end position="470"/>
    </location>
</feature>
<protein>
    <submittedName>
        <fullName evidence="11">Flagellar protein FlaJ</fullName>
    </submittedName>
</protein>
<dbReference type="Pfam" id="PF00482">
    <property type="entry name" value="T2SSF"/>
    <property type="match status" value="2"/>
</dbReference>
<feature type="transmembrane region" description="Helical" evidence="8">
    <location>
        <begin position="289"/>
        <end position="310"/>
    </location>
</feature>
<dbReference type="InterPro" id="IPR018076">
    <property type="entry name" value="T2SS_GspF_dom"/>
</dbReference>
<keyword evidence="5 8" id="KW-0472">Membrane</keyword>
<feature type="coiled-coil region" evidence="6">
    <location>
        <begin position="251"/>
        <end position="278"/>
    </location>
</feature>
<reference evidence="11 12" key="1">
    <citation type="submission" date="2016-10" db="EMBL/GenBank/DDBJ databases">
        <authorList>
            <person name="de Groot N.N."/>
        </authorList>
    </citation>
    <scope>NUCLEOTIDE SEQUENCE [LARGE SCALE GENOMIC DNA]</scope>
    <source>
        <strain evidence="11 12">CGMCC 1.10457</strain>
    </source>
</reference>
<feature type="region of interest" description="Disordered" evidence="7">
    <location>
        <begin position="356"/>
        <end position="381"/>
    </location>
</feature>
<dbReference type="RefSeq" id="WP_089817372.1">
    <property type="nucleotide sequence ID" value="NZ_FOZK01000003.1"/>
</dbReference>
<dbReference type="InterPro" id="IPR042094">
    <property type="entry name" value="T2SS_GspF_sf"/>
</dbReference>
<dbReference type="AlphaFoldDB" id="A0A1I6LSW9"/>
<dbReference type="Pfam" id="PF23951">
    <property type="entry name" value="DUF7282"/>
    <property type="match status" value="1"/>
</dbReference>
<feature type="domain" description="DUF7282" evidence="10">
    <location>
        <begin position="703"/>
        <end position="799"/>
    </location>
</feature>
<evidence type="ECO:0000256" key="6">
    <source>
        <dbReference type="SAM" id="Coils"/>
    </source>
</evidence>
<evidence type="ECO:0000313" key="12">
    <source>
        <dbReference type="Proteomes" id="UP000199062"/>
    </source>
</evidence>
<dbReference type="InterPro" id="IPR055706">
    <property type="entry name" value="Slg1/2_DUF7282"/>
</dbReference>
<accession>A0A1I6LSW9</accession>
<comment type="subcellular location">
    <subcellularLocation>
        <location evidence="1">Cell membrane</location>
        <topology evidence="1">Multi-pass membrane protein</topology>
    </subcellularLocation>
</comment>
<evidence type="ECO:0000256" key="2">
    <source>
        <dbReference type="ARBA" id="ARBA00022475"/>
    </source>
</evidence>
<feature type="transmembrane region" description="Helical" evidence="8">
    <location>
        <begin position="588"/>
        <end position="609"/>
    </location>
</feature>
<name>A0A1I6LSW9_9EURY</name>
<keyword evidence="6" id="KW-0175">Coiled coil</keyword>
<keyword evidence="11" id="KW-0969">Cilium</keyword>
<gene>
    <name evidence="11" type="ORF">SAMN05216559_3021</name>
</gene>
<dbReference type="Proteomes" id="UP000199062">
    <property type="component" value="Unassembled WGS sequence"/>
</dbReference>
<dbReference type="OrthoDB" id="12374at2157"/>
<organism evidence="11 12">
    <name type="scientific">Halomicrobium zhouii</name>
    <dbReference type="NCBI Taxonomy" id="767519"/>
    <lineage>
        <taxon>Archaea</taxon>
        <taxon>Methanobacteriati</taxon>
        <taxon>Methanobacteriota</taxon>
        <taxon>Stenosarchaea group</taxon>
        <taxon>Halobacteria</taxon>
        <taxon>Halobacteriales</taxon>
        <taxon>Haloarculaceae</taxon>
        <taxon>Halomicrobium</taxon>
    </lineage>
</organism>
<feature type="compositionally biased region" description="Basic and acidic residues" evidence="7">
    <location>
        <begin position="359"/>
        <end position="369"/>
    </location>
</feature>
<keyword evidence="11" id="KW-0282">Flagellum</keyword>
<evidence type="ECO:0000256" key="5">
    <source>
        <dbReference type="ARBA" id="ARBA00023136"/>
    </source>
</evidence>
<sequence>MALNPLGLVPLTVVVALAAAVFLVTVDESWDRAATRYARRLFGRYVRESSDRSRLLRAAFVPQTYRAYASRTYLYVGVASLGGAIVGAYLFGAILLFIPAIVDLLMGLPNDMVAALRIRGFELVLAPNQTLLVVAFGGVFGGISAALGTYVFRWERLKSRAAVRQRNVEEGLPRAVAFMYALSRGGVAFPDALRTFSENEEIYGESARETTVAVREMDLFGRDMITAIRRMAGRTPSEEFKTFSENLASVLQSGQRLSAFLRNQYERYQEEAADRQEEILEHLATIAEAYVTVLVAGVLFLITILLVFGLTTTDTLGFIQLLGYVLVPLANVGFMVYLSQKLEALGIAANHTTSVLDSTETRSPDRSVTHDGVPQTDGGVAASSREGLSQLAVYDGVARITRILRSPLQTVLWNPSRILYVTVPIAVLSILLRAPPAFETSVVNVRLLDDVLVQAALLVLGSFAITRTIYAYRVRRIEAATPEFLERLASLNEAGMTLVESLERLRGSDVGALSPEVERIWADVRMGSNLDDALVRFGRRVRTTSITRVVTLVTNAMRASGSLGPVLRIAATQARADQRLRRRRRQQMLSYLVVIYVSFLVFLIIIVAVQEVLVPALPSHVPTPSAEETSRLGVNADQFARFGSVDKAAYTLAFFHTALVHAVFSGFIGGLLGEGTLRDGAKHAAVLLGVAYVAFLVLSSPVASITMDGPAAGAESVTVESASLSEGGYVVLYLDDRDGPVVGQSAYLGPGTHRDVEIRVDRELPDGHTLVAVAYQDGDGDRALTLDAGTDQPYPAPGQSDVVRVPTEIGG</sequence>
<feature type="transmembrane region" description="Helical" evidence="8">
    <location>
        <begin position="73"/>
        <end position="102"/>
    </location>
</feature>
<keyword evidence="2" id="KW-1003">Cell membrane</keyword>
<feature type="transmembrane region" description="Helical" evidence="8">
    <location>
        <begin position="684"/>
        <end position="703"/>
    </location>
</feature>
<dbReference type="Gene3D" id="1.20.81.30">
    <property type="entry name" value="Type II secretion system (T2SS), domain F"/>
    <property type="match status" value="1"/>
</dbReference>
<feature type="transmembrane region" description="Helical" evidence="8">
    <location>
        <begin position="316"/>
        <end position="338"/>
    </location>
</feature>
<dbReference type="EMBL" id="FOZK01000003">
    <property type="protein sequence ID" value="SFS06352.1"/>
    <property type="molecule type" value="Genomic_DNA"/>
</dbReference>